<protein>
    <submittedName>
        <fullName evidence="2">Uncharacterized protein</fullName>
    </submittedName>
</protein>
<feature type="region of interest" description="Disordered" evidence="1">
    <location>
        <begin position="1"/>
        <end position="81"/>
    </location>
</feature>
<name>A0A7J0CVH8_STRMI</name>
<sequence length="81" mass="8572">MHMTESPRPSGAYTTDQDPTPYPYDTAYSTAYDGAAGGYPPPPPYAPDPSSYASEPPAPGTATAGRSGRLPCWRRSPSPRP</sequence>
<evidence type="ECO:0000256" key="1">
    <source>
        <dbReference type="SAM" id="MobiDB-lite"/>
    </source>
</evidence>
<organism evidence="2 3">
    <name type="scientific">Streptomyces microflavus</name>
    <name type="common">Streptomyces lipmanii</name>
    <dbReference type="NCBI Taxonomy" id="1919"/>
    <lineage>
        <taxon>Bacteria</taxon>
        <taxon>Bacillati</taxon>
        <taxon>Actinomycetota</taxon>
        <taxon>Actinomycetes</taxon>
        <taxon>Kitasatosporales</taxon>
        <taxon>Streptomycetaceae</taxon>
        <taxon>Streptomyces</taxon>
    </lineage>
</organism>
<dbReference type="EMBL" id="BLWD01000001">
    <property type="protein sequence ID" value="GFN05757.1"/>
    <property type="molecule type" value="Genomic_DNA"/>
</dbReference>
<evidence type="ECO:0000313" key="3">
    <source>
        <dbReference type="Proteomes" id="UP000498740"/>
    </source>
</evidence>
<comment type="caution">
    <text evidence="2">The sequence shown here is derived from an EMBL/GenBank/DDBJ whole genome shotgun (WGS) entry which is preliminary data.</text>
</comment>
<reference evidence="2 3" key="1">
    <citation type="submission" date="2020-05" db="EMBL/GenBank/DDBJ databases">
        <title>Whole genome shotgun sequence of Streptomyces microflavus NBRC 13062.</title>
        <authorList>
            <person name="Komaki H."/>
            <person name="Tamura T."/>
        </authorList>
    </citation>
    <scope>NUCLEOTIDE SEQUENCE [LARGE SCALE GENOMIC DNA]</scope>
    <source>
        <strain evidence="2 3">NBRC 13062</strain>
    </source>
</reference>
<accession>A0A7J0CVH8</accession>
<dbReference type="AlphaFoldDB" id="A0A7J0CVH8"/>
<gene>
    <name evidence="2" type="ORF">Smic_43130</name>
</gene>
<evidence type="ECO:0000313" key="2">
    <source>
        <dbReference type="EMBL" id="GFN05757.1"/>
    </source>
</evidence>
<proteinExistence type="predicted"/>
<dbReference type="Proteomes" id="UP000498740">
    <property type="component" value="Unassembled WGS sequence"/>
</dbReference>